<feature type="domain" description="AB hydrolase-1" evidence="1">
    <location>
        <begin position="32"/>
        <end position="276"/>
    </location>
</feature>
<organism evidence="2 3">
    <name type="scientific">Peiella sedimenti</name>
    <dbReference type="NCBI Taxonomy" id="3061083"/>
    <lineage>
        <taxon>Bacteria</taxon>
        <taxon>Pseudomonadati</taxon>
        <taxon>Pseudomonadota</taxon>
        <taxon>Alphaproteobacteria</taxon>
        <taxon>Caulobacterales</taxon>
        <taxon>Caulobacteraceae</taxon>
        <taxon>Peiella</taxon>
    </lineage>
</organism>
<dbReference type="InterPro" id="IPR050228">
    <property type="entry name" value="Carboxylesterase_BioH"/>
</dbReference>
<reference evidence="2" key="1">
    <citation type="submission" date="2023-07" db="EMBL/GenBank/DDBJ databases">
        <title>Brevundimonas soil sp. nov., isolated from the soil of chemical plant.</title>
        <authorList>
            <person name="Wu N."/>
        </authorList>
    </citation>
    <scope>NUCLEOTIDE SEQUENCE</scope>
    <source>
        <strain evidence="2">XZ-24</strain>
    </source>
</reference>
<dbReference type="Proteomes" id="UP001169063">
    <property type="component" value="Unassembled WGS sequence"/>
</dbReference>
<sequence length="290" mass="31094">MADYVDRYWTSSDGLRLYARSYAAAPGPFRLPVVCIHGLTRNSADFEALAPRLAQGGRRVIAIDVRGRGRSERARDPMTYQPAMYAADVAALFDQAGLERAIFIGTSMGGLITMTLAATHADLIAGTVLNDVGPELDPRGLARVAAYAGEPSDAADWDAAAAFARKINGVAFPHYTDADWLSFARRIYRDKPGGGLELAYDPDIAVPIRVAGQAALVPDLWPFFEGLAEAAPMLLVRGATSDLLSAEIADRMQARAPSMRRVDVPGVGHAPMLDEPEAVGAIERFLGELP</sequence>
<dbReference type="RefSeq" id="WP_302109420.1">
    <property type="nucleotide sequence ID" value="NZ_JAUKTR010000002.1"/>
</dbReference>
<dbReference type="InterPro" id="IPR029058">
    <property type="entry name" value="AB_hydrolase_fold"/>
</dbReference>
<dbReference type="PANTHER" id="PTHR43194:SF2">
    <property type="entry name" value="PEROXISOMAL MEMBRANE PROTEIN LPX1"/>
    <property type="match status" value="1"/>
</dbReference>
<keyword evidence="3" id="KW-1185">Reference proteome</keyword>
<evidence type="ECO:0000313" key="3">
    <source>
        <dbReference type="Proteomes" id="UP001169063"/>
    </source>
</evidence>
<protein>
    <submittedName>
        <fullName evidence="2">Alpha/beta hydrolase</fullName>
    </submittedName>
</protein>
<dbReference type="Pfam" id="PF00561">
    <property type="entry name" value="Abhydrolase_1"/>
    <property type="match status" value="1"/>
</dbReference>
<dbReference type="InterPro" id="IPR000073">
    <property type="entry name" value="AB_hydrolase_1"/>
</dbReference>
<gene>
    <name evidence="2" type="ORF">Q0812_06065</name>
</gene>
<name>A0ABT8SKS9_9CAUL</name>
<dbReference type="EMBL" id="JAUKTR010000002">
    <property type="protein sequence ID" value="MDO1558991.1"/>
    <property type="molecule type" value="Genomic_DNA"/>
</dbReference>
<comment type="caution">
    <text evidence="2">The sequence shown here is derived from an EMBL/GenBank/DDBJ whole genome shotgun (WGS) entry which is preliminary data.</text>
</comment>
<dbReference type="Gene3D" id="3.40.50.1820">
    <property type="entry name" value="alpha/beta hydrolase"/>
    <property type="match status" value="1"/>
</dbReference>
<proteinExistence type="predicted"/>
<evidence type="ECO:0000313" key="2">
    <source>
        <dbReference type="EMBL" id="MDO1558991.1"/>
    </source>
</evidence>
<dbReference type="GO" id="GO:0016787">
    <property type="term" value="F:hydrolase activity"/>
    <property type="evidence" value="ECO:0007669"/>
    <property type="project" value="UniProtKB-KW"/>
</dbReference>
<accession>A0ABT8SKS9</accession>
<dbReference type="PANTHER" id="PTHR43194">
    <property type="entry name" value="HYDROLASE ALPHA/BETA FOLD FAMILY"/>
    <property type="match status" value="1"/>
</dbReference>
<dbReference type="SUPFAM" id="SSF53474">
    <property type="entry name" value="alpha/beta-Hydrolases"/>
    <property type="match status" value="1"/>
</dbReference>
<keyword evidence="2" id="KW-0378">Hydrolase</keyword>
<evidence type="ECO:0000259" key="1">
    <source>
        <dbReference type="Pfam" id="PF00561"/>
    </source>
</evidence>